<dbReference type="GeneID" id="25338963"/>
<evidence type="ECO:0000256" key="2">
    <source>
        <dbReference type="ARBA" id="ARBA00022737"/>
    </source>
</evidence>
<feature type="repeat" description="WD" evidence="3">
    <location>
        <begin position="593"/>
        <end position="627"/>
    </location>
</feature>
<dbReference type="RefSeq" id="XP_013334984.1">
    <property type="nucleotide sequence ID" value="XM_013479530.1"/>
</dbReference>
<dbReference type="InterPro" id="IPR015943">
    <property type="entry name" value="WD40/YVTN_repeat-like_dom_sf"/>
</dbReference>
<keyword evidence="7" id="KW-1185">Reference proteome</keyword>
<reference evidence="6" key="2">
    <citation type="submission" date="2013-10" db="EMBL/GenBank/DDBJ databases">
        <authorList>
            <person name="Aslett M."/>
        </authorList>
    </citation>
    <scope>NUCLEOTIDE SEQUENCE [LARGE SCALE GENOMIC DNA]</scope>
    <source>
        <strain evidence="6">Weybridge</strain>
    </source>
</reference>
<feature type="coiled-coil region" evidence="4">
    <location>
        <begin position="125"/>
        <end position="205"/>
    </location>
</feature>
<dbReference type="InterPro" id="IPR001680">
    <property type="entry name" value="WD40_rpt"/>
</dbReference>
<feature type="repeat" description="WD" evidence="3">
    <location>
        <begin position="729"/>
        <end position="761"/>
    </location>
</feature>
<dbReference type="Proteomes" id="UP000030763">
    <property type="component" value="Unassembled WGS sequence"/>
</dbReference>
<dbReference type="InterPro" id="IPR036322">
    <property type="entry name" value="WD40_repeat_dom_sf"/>
</dbReference>
<dbReference type="SMART" id="SM00320">
    <property type="entry name" value="WD40"/>
    <property type="match status" value="5"/>
</dbReference>
<dbReference type="PANTHER" id="PTHR19848:SF8">
    <property type="entry name" value="F-BOX AND WD REPEAT DOMAIN CONTAINING 7"/>
    <property type="match status" value="1"/>
</dbReference>
<dbReference type="EMBL" id="HG719606">
    <property type="protein sequence ID" value="CDJ58338.1"/>
    <property type="molecule type" value="Genomic_DNA"/>
</dbReference>
<evidence type="ECO:0000313" key="6">
    <source>
        <dbReference type="EMBL" id="CDJ58338.1"/>
    </source>
</evidence>
<dbReference type="AlphaFoldDB" id="U6M5K0"/>
<dbReference type="VEuPathDB" id="ToxoDB:EMWEY_00049770"/>
<reference evidence="6" key="1">
    <citation type="submission" date="2013-10" db="EMBL/GenBank/DDBJ databases">
        <title>Genomic analysis of the causative agents of coccidiosis in chickens.</title>
        <authorList>
            <person name="Reid A.J."/>
            <person name="Blake D."/>
            <person name="Billington K."/>
            <person name="Browne H."/>
            <person name="Dunn M."/>
            <person name="Hung S."/>
            <person name="Kawahara F."/>
            <person name="Miranda-Saavedra D."/>
            <person name="Mourier T."/>
            <person name="Nagra H."/>
            <person name="Otto T.D."/>
            <person name="Rawlings N."/>
            <person name="Sanchez A."/>
            <person name="Sanders M."/>
            <person name="Subramaniam C."/>
            <person name="Tay Y."/>
            <person name="Dear P."/>
            <person name="Doerig C."/>
            <person name="Gruber A."/>
            <person name="Parkinson J."/>
            <person name="Shirley M."/>
            <person name="Wan K.L."/>
            <person name="Berriman M."/>
            <person name="Tomley F."/>
            <person name="Pain A."/>
        </authorList>
    </citation>
    <scope>NUCLEOTIDE SEQUENCE [LARGE SCALE GENOMIC DNA]</scope>
    <source>
        <strain evidence="6">Weybridge</strain>
    </source>
</reference>
<dbReference type="PANTHER" id="PTHR19848">
    <property type="entry name" value="WD40 REPEAT PROTEIN"/>
    <property type="match status" value="1"/>
</dbReference>
<organism evidence="6 7">
    <name type="scientific">Eimeria maxima</name>
    <name type="common">Coccidian parasite</name>
    <dbReference type="NCBI Taxonomy" id="5804"/>
    <lineage>
        <taxon>Eukaryota</taxon>
        <taxon>Sar</taxon>
        <taxon>Alveolata</taxon>
        <taxon>Apicomplexa</taxon>
        <taxon>Conoidasida</taxon>
        <taxon>Coccidia</taxon>
        <taxon>Eucoccidiorida</taxon>
        <taxon>Eimeriorina</taxon>
        <taxon>Eimeriidae</taxon>
        <taxon>Eimeria</taxon>
    </lineage>
</organism>
<accession>U6M5K0</accession>
<dbReference type="PROSITE" id="PS50294">
    <property type="entry name" value="WD_REPEATS_REGION"/>
    <property type="match status" value="1"/>
</dbReference>
<evidence type="ECO:0000256" key="1">
    <source>
        <dbReference type="ARBA" id="ARBA00022574"/>
    </source>
</evidence>
<evidence type="ECO:0000256" key="5">
    <source>
        <dbReference type="SAM" id="MobiDB-lite"/>
    </source>
</evidence>
<dbReference type="PROSITE" id="PS50082">
    <property type="entry name" value="WD_REPEATS_2"/>
    <property type="match status" value="2"/>
</dbReference>
<dbReference type="OMA" id="CAFLQNE"/>
<evidence type="ECO:0000313" key="7">
    <source>
        <dbReference type="Proteomes" id="UP000030763"/>
    </source>
</evidence>
<dbReference type="SUPFAM" id="SSF50978">
    <property type="entry name" value="WD40 repeat-like"/>
    <property type="match status" value="1"/>
</dbReference>
<sequence>MAMSHFAVDIADTAALATAAASAASDEPRQFKTSAGAAAAGGFPLWRQVFLRRARIKHLLQHEWFADVCTAHATALEENRRLIASHASILAVRSAAAAQEGVSGAAGTSSLLTEQRLLVQSGQDAAVLKQQVRTVQAAAAAAQRQYEKHRRHLETQLLLLQQQVQQQQQVLAEKDRELLHQQRLLREKEEEVSEKEAQAAATRRTCLLLVQQQQQQQQAVQKAQQEVAAKALETEGYLRELLRYKQAEAASLELLQQQIQAAPQASADRPIATSVSTIEPTRDTAAAAVCSCTGQQHQEAIAAVKASVSGSVSAFTGATPTSAAARAAEAAIPETRAADAEPSNSNSNSNRRNSTASRGPLGRCRPPLRLVQSARMHTGAALCCCCRTTAAAGDARAAELFVSGGADGTLAVRAAASGRSLYSFVPSPLRAACTAVDLLLRHQPNVPAPLQEQQQQEAVALVGCMDATLYVAQLPRGKVVETLKAHAGSILACGFMQPQGDTTTMAAASTAPASAAWSVANDRSVRLWDLHRSACSRTAVLLSRPTAAAAAESGLLLVGHRNGTLGVFSPSSPCSGKSKGSNGFWVPDIVSHTMHNSEAIVGLAISNDRHTVCTLGEDKTVQLWDLRMLLQHRREQQVVLAHPLLRRNTVVASPCFSPCGRMLAAATGNYLLVWNMQHSAGVQTRQLVESAEDLAKGRSTAVDGDVENLLALRMQQPQQKDDEGHPQVLHCADAEICCLSWSSSSSRLFAGCRDGTVLVWE</sequence>
<gene>
    <name evidence="6" type="ORF">EMWEY_00049770</name>
</gene>
<protein>
    <submittedName>
        <fullName evidence="6">WD-repeat protein, putative</fullName>
    </submittedName>
</protein>
<keyword evidence="2" id="KW-0677">Repeat</keyword>
<dbReference type="PROSITE" id="PS00678">
    <property type="entry name" value="WD_REPEATS_1"/>
    <property type="match status" value="1"/>
</dbReference>
<dbReference type="Pfam" id="PF00400">
    <property type="entry name" value="WD40"/>
    <property type="match status" value="2"/>
</dbReference>
<dbReference type="Gene3D" id="2.130.10.10">
    <property type="entry name" value="YVTN repeat-like/Quinoprotein amine dehydrogenase"/>
    <property type="match status" value="2"/>
</dbReference>
<name>U6M5K0_EIMMA</name>
<feature type="region of interest" description="Disordered" evidence="5">
    <location>
        <begin position="326"/>
        <end position="364"/>
    </location>
</feature>
<dbReference type="OrthoDB" id="347891at2759"/>
<evidence type="ECO:0000256" key="3">
    <source>
        <dbReference type="PROSITE-ProRule" id="PRU00221"/>
    </source>
</evidence>
<evidence type="ECO:0000256" key="4">
    <source>
        <dbReference type="SAM" id="Coils"/>
    </source>
</evidence>
<keyword evidence="1 3" id="KW-0853">WD repeat</keyword>
<proteinExistence type="predicted"/>
<keyword evidence="4" id="KW-0175">Coiled coil</keyword>
<dbReference type="InterPro" id="IPR019775">
    <property type="entry name" value="WD40_repeat_CS"/>
</dbReference>